<keyword evidence="4" id="KW-0255">Endonuclease</keyword>
<dbReference type="SUPFAM" id="SSF56672">
    <property type="entry name" value="DNA/RNA polymerases"/>
    <property type="match status" value="1"/>
</dbReference>
<evidence type="ECO:0000256" key="1">
    <source>
        <dbReference type="ARBA" id="ARBA00022679"/>
    </source>
</evidence>
<dbReference type="InterPro" id="IPR041577">
    <property type="entry name" value="RT_RNaseH_2"/>
</dbReference>
<organism evidence="8 9">
    <name type="scientific">Tanacetum coccineum</name>
    <dbReference type="NCBI Taxonomy" id="301880"/>
    <lineage>
        <taxon>Eukaryota</taxon>
        <taxon>Viridiplantae</taxon>
        <taxon>Streptophyta</taxon>
        <taxon>Embryophyta</taxon>
        <taxon>Tracheophyta</taxon>
        <taxon>Spermatophyta</taxon>
        <taxon>Magnoliopsida</taxon>
        <taxon>eudicotyledons</taxon>
        <taxon>Gunneridae</taxon>
        <taxon>Pentapetalae</taxon>
        <taxon>asterids</taxon>
        <taxon>campanulids</taxon>
        <taxon>Asterales</taxon>
        <taxon>Asteraceae</taxon>
        <taxon>Asteroideae</taxon>
        <taxon>Anthemideae</taxon>
        <taxon>Anthemidinae</taxon>
        <taxon>Tanacetum</taxon>
    </lineage>
</organism>
<dbReference type="InterPro" id="IPR043502">
    <property type="entry name" value="DNA/RNA_pol_sf"/>
</dbReference>
<dbReference type="InterPro" id="IPR012337">
    <property type="entry name" value="RNaseH-like_sf"/>
</dbReference>
<keyword evidence="3" id="KW-0540">Nuclease</keyword>
<evidence type="ECO:0000256" key="5">
    <source>
        <dbReference type="ARBA" id="ARBA00023268"/>
    </source>
</evidence>
<dbReference type="SUPFAM" id="SSF53098">
    <property type="entry name" value="Ribonuclease H-like"/>
    <property type="match status" value="1"/>
</dbReference>
<dbReference type="Pfam" id="PF17919">
    <property type="entry name" value="RT_RNaseH_2"/>
    <property type="match status" value="1"/>
</dbReference>
<dbReference type="PANTHER" id="PTHR37984:SF5">
    <property type="entry name" value="PROTEIN NYNRIN-LIKE"/>
    <property type="match status" value="1"/>
</dbReference>
<feature type="domain" description="Integrase catalytic" evidence="7">
    <location>
        <begin position="1018"/>
        <end position="1196"/>
    </location>
</feature>
<dbReference type="Gene3D" id="3.10.20.370">
    <property type="match status" value="1"/>
</dbReference>
<evidence type="ECO:0000256" key="6">
    <source>
        <dbReference type="SAM" id="MobiDB-lite"/>
    </source>
</evidence>
<dbReference type="Gene3D" id="2.40.70.10">
    <property type="entry name" value="Acid Proteases"/>
    <property type="match status" value="1"/>
</dbReference>
<sequence>MLSKFVNSNTASTSGSGTLPSNTITNLNVDLKGITTRSGVAYQGPTIPSTTSSHPKVVERETEVTKDMVLPTNNGSTKDVQPPVVQVQSQVPNSKPVVDPVIALMPNLKPPILYPSRRNDERRREKANDQIEKFYKIFQDMSFEISLADALILMPKFASTLKALIGNKEKLSEMARTPLNEHCSAVILNKLPEKLGDPGKFLIPCNFLGMDECLALADLGASINLMPLSVWKKLSLPELTPTCMTLELADRSITQPIGIAEDVYLKVGKFKFPADFVVIDFDADPRVPLILRRSFLKTGRALIDVYEGELTLRVGKEAVTFNLDQTSRYSSNYDDMTANRIDVIEMACEEYSQEVLSFFDVIASGNPTPYYDPIVSTSSLTLTPFGDSDFLLEEVDTFLALEDDPTSPEVDDSYYDPEGDILLLESFLNDDTSPPPTQGNSLPEIRKELKVCEAKTDKSSIDEPPEVELKDLPPHLEYAFLEGDNKLPVIIAKDLSVEEKAALIKVLKSHKRAIAWKLSDIKGINPEFCTHKILMEEDYKPAVQHQRRVNPKIHDVIKKEVEKLLDAGLIYPISDSPWVSPVHCVPKKGGFTVVENDENELIPTRLVTGWRVCIDYRKLNEATRKDHFPLPFMDQMLERLAGNEYYCFLDGFSGYFQIPIDPHDQEKTTFTCPYGTFAYRRMPFGLCNAPGTFQRCMMAIFHDMIEKTMEVFMDDFSVFGNSFENCLSRVDKMLQRCEDTNLCLNWEKSHFMVKEGIVLDHKISKKRIEIDKAKIDVIAKLPHPTTVKDVRSFLGHADWDQPFELMCDASDFAIGAVLGQGHEKHFRPIHYASKTINEAKSHYTTTEKELYTDHSALKYLFAKKDSKARLLRWVLLLQEFDFNVIDTKGAKNLAADHLSRLENPYENVLDPKEVNEKFPLETLNMVTSRSDSSTPWFADYANYHAGNFIVKGMSSQQKNKFFKDVKHYFWDDPFLFKICADQMIRRCVVGQEAVDILTACHSGPTGGHYGANYTTKKRGEMPQNSIQVCEIFNVWGIDFMGPFPSSRGNKYILVAVDYLSKWVEAKALPTNDARVVCKFLKSLFARFGAPRAIKSDHGTHFYNDQFAKVMLKYGVTHRLSTAYHPQISGQVEVSNRGLKRILERTVGENRASWSNKLDDALWAFRTAYKTPIGCTLYKLIYGKACHLPIELEHKAYWDLKHANFDLETASDHRKVQLNELNELRDHAYENSLIYKEKIKKIHDSKIQNRVFNVGDQVLLFNSRLKMFSGKLKSRWSGPFTIS</sequence>
<dbReference type="Pfam" id="PF00665">
    <property type="entry name" value="rve"/>
    <property type="match status" value="1"/>
</dbReference>
<keyword evidence="5" id="KW-0511">Multifunctional enzyme</keyword>
<dbReference type="EMBL" id="BQNB010009045">
    <property type="protein sequence ID" value="GJS57938.1"/>
    <property type="molecule type" value="Genomic_DNA"/>
</dbReference>
<dbReference type="InterPro" id="IPR000477">
    <property type="entry name" value="RT_dom"/>
</dbReference>
<dbReference type="Pfam" id="PF00078">
    <property type="entry name" value="RVT_1"/>
    <property type="match status" value="1"/>
</dbReference>
<dbReference type="GO" id="GO:0003964">
    <property type="term" value="F:RNA-directed DNA polymerase activity"/>
    <property type="evidence" value="ECO:0007669"/>
    <property type="project" value="UniProtKB-KW"/>
</dbReference>
<dbReference type="Gene3D" id="3.30.70.270">
    <property type="match status" value="1"/>
</dbReference>
<evidence type="ECO:0000256" key="4">
    <source>
        <dbReference type="ARBA" id="ARBA00022759"/>
    </source>
</evidence>
<evidence type="ECO:0000313" key="9">
    <source>
        <dbReference type="Proteomes" id="UP001151760"/>
    </source>
</evidence>
<reference evidence="8" key="1">
    <citation type="journal article" date="2022" name="Int. J. Mol. Sci.">
        <title>Draft Genome of Tanacetum Coccineum: Genomic Comparison of Closely Related Tanacetum-Family Plants.</title>
        <authorList>
            <person name="Yamashiro T."/>
            <person name="Shiraishi A."/>
            <person name="Nakayama K."/>
            <person name="Satake H."/>
        </authorList>
    </citation>
    <scope>NUCLEOTIDE SEQUENCE</scope>
</reference>
<keyword evidence="4" id="KW-0378">Hydrolase</keyword>
<dbReference type="PANTHER" id="PTHR37984">
    <property type="entry name" value="PROTEIN CBG26694"/>
    <property type="match status" value="1"/>
</dbReference>
<protein>
    <submittedName>
        <fullName evidence="8">Reverse transcriptase domain-containing protein</fullName>
    </submittedName>
</protein>
<keyword evidence="8" id="KW-0695">RNA-directed DNA polymerase</keyword>
<keyword evidence="9" id="KW-1185">Reference proteome</keyword>
<gene>
    <name evidence="8" type="ORF">Tco_0652722</name>
</gene>
<feature type="compositionally biased region" description="Low complexity" evidence="6">
    <location>
        <begin position="7"/>
        <end position="18"/>
    </location>
</feature>
<keyword evidence="1" id="KW-0808">Transferase</keyword>
<evidence type="ECO:0000259" key="7">
    <source>
        <dbReference type="PROSITE" id="PS50994"/>
    </source>
</evidence>
<feature type="region of interest" description="Disordered" evidence="6">
    <location>
        <begin position="1"/>
        <end position="23"/>
    </location>
</feature>
<dbReference type="InterPro" id="IPR036397">
    <property type="entry name" value="RNaseH_sf"/>
</dbReference>
<dbReference type="CDD" id="cd09274">
    <property type="entry name" value="RNase_HI_RT_Ty3"/>
    <property type="match status" value="1"/>
</dbReference>
<dbReference type="Gene3D" id="3.10.10.10">
    <property type="entry name" value="HIV Type 1 Reverse Transcriptase, subunit A, domain 1"/>
    <property type="match status" value="1"/>
</dbReference>
<dbReference type="Proteomes" id="UP001151760">
    <property type="component" value="Unassembled WGS sequence"/>
</dbReference>
<evidence type="ECO:0000256" key="3">
    <source>
        <dbReference type="ARBA" id="ARBA00022722"/>
    </source>
</evidence>
<reference evidence="8" key="2">
    <citation type="submission" date="2022-01" db="EMBL/GenBank/DDBJ databases">
        <authorList>
            <person name="Yamashiro T."/>
            <person name="Shiraishi A."/>
            <person name="Satake H."/>
            <person name="Nakayama K."/>
        </authorList>
    </citation>
    <scope>NUCLEOTIDE SEQUENCE</scope>
</reference>
<dbReference type="CDD" id="cd00303">
    <property type="entry name" value="retropepsin_like"/>
    <property type="match status" value="1"/>
</dbReference>
<keyword evidence="2" id="KW-0548">Nucleotidyltransferase</keyword>
<dbReference type="PROSITE" id="PS50994">
    <property type="entry name" value="INTEGRASE"/>
    <property type="match status" value="1"/>
</dbReference>
<name>A0ABQ4WYQ8_9ASTR</name>
<dbReference type="CDD" id="cd01647">
    <property type="entry name" value="RT_LTR"/>
    <property type="match status" value="1"/>
</dbReference>
<dbReference type="InterPro" id="IPR050951">
    <property type="entry name" value="Retrovirus_Pol_polyprotein"/>
</dbReference>
<comment type="caution">
    <text evidence="8">The sequence shown here is derived from an EMBL/GenBank/DDBJ whole genome shotgun (WGS) entry which is preliminary data.</text>
</comment>
<evidence type="ECO:0000256" key="2">
    <source>
        <dbReference type="ARBA" id="ARBA00022695"/>
    </source>
</evidence>
<dbReference type="InterPro" id="IPR001584">
    <property type="entry name" value="Integrase_cat-core"/>
</dbReference>
<accession>A0ABQ4WYQ8</accession>
<evidence type="ECO:0000313" key="8">
    <source>
        <dbReference type="EMBL" id="GJS57938.1"/>
    </source>
</evidence>
<proteinExistence type="predicted"/>
<dbReference type="Gene3D" id="3.30.420.10">
    <property type="entry name" value="Ribonuclease H-like superfamily/Ribonuclease H"/>
    <property type="match status" value="1"/>
</dbReference>
<dbReference type="InterPro" id="IPR021109">
    <property type="entry name" value="Peptidase_aspartic_dom_sf"/>
</dbReference>
<dbReference type="InterPro" id="IPR043128">
    <property type="entry name" value="Rev_trsase/Diguanyl_cyclase"/>
</dbReference>